<name>A0ABP0WAJ6_9BRYO</name>
<proteinExistence type="predicted"/>
<dbReference type="Proteomes" id="UP001497444">
    <property type="component" value="Chromosome 15"/>
</dbReference>
<reference evidence="2" key="1">
    <citation type="submission" date="2024-02" db="EMBL/GenBank/DDBJ databases">
        <authorList>
            <consortium name="ELIXIR-Norway"/>
            <consortium name="Elixir Norway"/>
        </authorList>
    </citation>
    <scope>NUCLEOTIDE SEQUENCE</scope>
</reference>
<feature type="chain" id="PRO_5045904364" evidence="1">
    <location>
        <begin position="16"/>
        <end position="124"/>
    </location>
</feature>
<keyword evidence="1" id="KW-0732">Signal</keyword>
<dbReference type="EMBL" id="OZ020110">
    <property type="protein sequence ID" value="CAK9263191.1"/>
    <property type="molecule type" value="Genomic_DNA"/>
</dbReference>
<sequence length="124" mass="13728">MTLDVTLLFCPFTIALDIFTLRKDTAKQHCNNVGLNVLDNASLVVYQATLAEHWLVMGFKTNNSLVDMRLFKMEAAIKNIVSLAAVGNLVVNQLMECKVAIVLTANVASTKESKWTIVMAKNVR</sequence>
<protein>
    <submittedName>
        <fullName evidence="2">Uncharacterized protein</fullName>
    </submittedName>
</protein>
<organism evidence="2 3">
    <name type="scientific">Sphagnum jensenii</name>
    <dbReference type="NCBI Taxonomy" id="128206"/>
    <lineage>
        <taxon>Eukaryota</taxon>
        <taxon>Viridiplantae</taxon>
        <taxon>Streptophyta</taxon>
        <taxon>Embryophyta</taxon>
        <taxon>Bryophyta</taxon>
        <taxon>Sphagnophytina</taxon>
        <taxon>Sphagnopsida</taxon>
        <taxon>Sphagnales</taxon>
        <taxon>Sphagnaceae</taxon>
        <taxon>Sphagnum</taxon>
    </lineage>
</organism>
<evidence type="ECO:0000256" key="1">
    <source>
        <dbReference type="SAM" id="SignalP"/>
    </source>
</evidence>
<keyword evidence="3" id="KW-1185">Reference proteome</keyword>
<gene>
    <name evidence="2" type="ORF">CSSPJE1EN1_LOCUS8669</name>
</gene>
<accession>A0ABP0WAJ6</accession>
<feature type="signal peptide" evidence="1">
    <location>
        <begin position="1"/>
        <end position="15"/>
    </location>
</feature>
<evidence type="ECO:0000313" key="3">
    <source>
        <dbReference type="Proteomes" id="UP001497444"/>
    </source>
</evidence>
<evidence type="ECO:0000313" key="2">
    <source>
        <dbReference type="EMBL" id="CAK9263191.1"/>
    </source>
</evidence>